<gene>
    <name evidence="3" type="ORF">ABFZ84_04665</name>
</gene>
<evidence type="ECO:0000256" key="2">
    <source>
        <dbReference type="HAMAP-Rule" id="MF_00048"/>
    </source>
</evidence>
<name>A0ABV3Z2Y2_9PROT</name>
<dbReference type="NCBIfam" id="NF009151">
    <property type="entry name" value="PRK12497.1-5"/>
    <property type="match status" value="1"/>
</dbReference>
<protein>
    <recommendedName>
        <fullName evidence="2">UPF0102 protein ABFZ84_04665</fullName>
    </recommendedName>
</protein>
<dbReference type="HAMAP" id="MF_00048">
    <property type="entry name" value="UPF0102"/>
    <property type="match status" value="1"/>
</dbReference>
<dbReference type="Proteomes" id="UP001560685">
    <property type="component" value="Unassembled WGS sequence"/>
</dbReference>
<dbReference type="Gene3D" id="3.40.1350.10">
    <property type="match status" value="1"/>
</dbReference>
<evidence type="ECO:0000313" key="3">
    <source>
        <dbReference type="EMBL" id="MEX6632833.1"/>
    </source>
</evidence>
<sequence>MPKSNVTTARKRAERSGRYAEFWAAMVLRFKGFSILAQRVRTPSGEIDIIARRGGLLVFVEVKSRRDIGTAIEAVTPQNRRRIARAAGLYLSRHQGLAACSIRYDIIAIARWRLCHLKDAWRDEF</sequence>
<accession>A0ABV3Z2Y2</accession>
<comment type="caution">
    <text evidence="3">The sequence shown here is derived from an EMBL/GenBank/DDBJ whole genome shotgun (WGS) entry which is preliminary data.</text>
</comment>
<comment type="similarity">
    <text evidence="1 2">Belongs to the UPF0102 family.</text>
</comment>
<dbReference type="RefSeq" id="WP_369312767.1">
    <property type="nucleotide sequence ID" value="NZ_JBEHZE010000001.1"/>
</dbReference>
<dbReference type="InterPro" id="IPR011856">
    <property type="entry name" value="tRNA_endonuc-like_dom_sf"/>
</dbReference>
<reference evidence="3 4" key="1">
    <citation type="submission" date="2024-05" db="EMBL/GenBank/DDBJ databases">
        <title>Three bacterial strains, DH-69, EH-24, and ECK-19 isolated from coastal sediments.</title>
        <authorList>
            <person name="Ye Y.-Q."/>
            <person name="Du Z.-J."/>
        </authorList>
    </citation>
    <scope>NUCLEOTIDE SEQUENCE [LARGE SCALE GENOMIC DNA]</scope>
    <source>
        <strain evidence="3 4">ECK-19</strain>
    </source>
</reference>
<dbReference type="PANTHER" id="PTHR34039">
    <property type="entry name" value="UPF0102 PROTEIN YRAN"/>
    <property type="match status" value="1"/>
</dbReference>
<dbReference type="PANTHER" id="PTHR34039:SF1">
    <property type="entry name" value="UPF0102 PROTEIN YRAN"/>
    <property type="match status" value="1"/>
</dbReference>
<dbReference type="EMBL" id="JBEHZE010000001">
    <property type="protein sequence ID" value="MEX6632833.1"/>
    <property type="molecule type" value="Genomic_DNA"/>
</dbReference>
<dbReference type="InterPro" id="IPR003509">
    <property type="entry name" value="UPF0102_YraN-like"/>
</dbReference>
<dbReference type="InterPro" id="IPR011335">
    <property type="entry name" value="Restrct_endonuc-II-like"/>
</dbReference>
<dbReference type="Pfam" id="PF02021">
    <property type="entry name" value="UPF0102"/>
    <property type="match status" value="1"/>
</dbReference>
<evidence type="ECO:0000256" key="1">
    <source>
        <dbReference type="ARBA" id="ARBA00006738"/>
    </source>
</evidence>
<proteinExistence type="inferred from homology"/>
<evidence type="ECO:0000313" key="4">
    <source>
        <dbReference type="Proteomes" id="UP001560685"/>
    </source>
</evidence>
<dbReference type="SUPFAM" id="SSF52980">
    <property type="entry name" value="Restriction endonuclease-like"/>
    <property type="match status" value="1"/>
</dbReference>
<organism evidence="3 4">
    <name type="scientific">Hyphococcus lacteus</name>
    <dbReference type="NCBI Taxonomy" id="3143536"/>
    <lineage>
        <taxon>Bacteria</taxon>
        <taxon>Pseudomonadati</taxon>
        <taxon>Pseudomonadota</taxon>
        <taxon>Alphaproteobacteria</taxon>
        <taxon>Parvularculales</taxon>
        <taxon>Parvularculaceae</taxon>
        <taxon>Hyphococcus</taxon>
    </lineage>
</organism>
<keyword evidence="4" id="KW-1185">Reference proteome</keyword>